<feature type="transmembrane region" description="Helical" evidence="2">
    <location>
        <begin position="129"/>
        <end position="151"/>
    </location>
</feature>
<dbReference type="PANTHER" id="PTHR42709:SF11">
    <property type="entry name" value="DEDA FAMILY PROTEIN"/>
    <property type="match status" value="1"/>
</dbReference>
<dbReference type="OrthoDB" id="9789113at2"/>
<dbReference type="Gene3D" id="1.20.144.10">
    <property type="entry name" value="Phosphatidic acid phosphatase type 2/haloperoxidase"/>
    <property type="match status" value="2"/>
</dbReference>
<feature type="transmembrane region" description="Helical" evidence="2">
    <location>
        <begin position="263"/>
        <end position="289"/>
    </location>
</feature>
<name>A0A1H5WM38_9CLOT</name>
<accession>A0A1H5WM38</accession>
<dbReference type="GO" id="GO:0005886">
    <property type="term" value="C:plasma membrane"/>
    <property type="evidence" value="ECO:0007669"/>
    <property type="project" value="TreeGrafter"/>
</dbReference>
<keyword evidence="2" id="KW-0812">Transmembrane</keyword>
<dbReference type="Pfam" id="PF01569">
    <property type="entry name" value="PAP2"/>
    <property type="match status" value="1"/>
</dbReference>
<dbReference type="CDD" id="cd03392">
    <property type="entry name" value="PAP2_like_2"/>
    <property type="match status" value="1"/>
</dbReference>
<feature type="transmembrane region" description="Helical" evidence="2">
    <location>
        <begin position="368"/>
        <end position="386"/>
    </location>
</feature>
<keyword evidence="2" id="KW-1133">Transmembrane helix</keyword>
<feature type="transmembrane region" description="Helical" evidence="2">
    <location>
        <begin position="392"/>
        <end position="410"/>
    </location>
</feature>
<feature type="transmembrane region" description="Helical" evidence="2">
    <location>
        <begin position="296"/>
        <end position="318"/>
    </location>
</feature>
<feature type="domain" description="Phosphatidic acid phosphatase type 2/haloperoxidase" evidence="3">
    <location>
        <begin position="297"/>
        <end position="407"/>
    </location>
</feature>
<dbReference type="Pfam" id="PF09335">
    <property type="entry name" value="VTT_dom"/>
    <property type="match status" value="1"/>
</dbReference>
<dbReference type="InterPro" id="IPR032816">
    <property type="entry name" value="VTT_dom"/>
</dbReference>
<keyword evidence="5" id="KW-1185">Reference proteome</keyword>
<dbReference type="EMBL" id="FNUK01000020">
    <property type="protein sequence ID" value="SEG00393.1"/>
    <property type="molecule type" value="Genomic_DNA"/>
</dbReference>
<evidence type="ECO:0000313" key="4">
    <source>
        <dbReference type="EMBL" id="SEG00393.1"/>
    </source>
</evidence>
<dbReference type="InterPro" id="IPR036938">
    <property type="entry name" value="PAP2/HPO_sf"/>
</dbReference>
<feature type="transmembrane region" description="Helical" evidence="2">
    <location>
        <begin position="163"/>
        <end position="181"/>
    </location>
</feature>
<comment type="similarity">
    <text evidence="1">Belongs to the DedA family.</text>
</comment>
<proteinExistence type="inferred from homology"/>
<feature type="transmembrane region" description="Helical" evidence="2">
    <location>
        <begin position="12"/>
        <end position="31"/>
    </location>
</feature>
<dbReference type="InterPro" id="IPR000326">
    <property type="entry name" value="PAP2/HPO"/>
</dbReference>
<evidence type="ECO:0000256" key="1">
    <source>
        <dbReference type="ARBA" id="ARBA00010792"/>
    </source>
</evidence>
<evidence type="ECO:0000256" key="2">
    <source>
        <dbReference type="SAM" id="Phobius"/>
    </source>
</evidence>
<evidence type="ECO:0000259" key="3">
    <source>
        <dbReference type="SMART" id="SM00014"/>
    </source>
</evidence>
<dbReference type="SUPFAM" id="SSF48317">
    <property type="entry name" value="Acid phosphatase/Vanadium-dependent haloperoxidase"/>
    <property type="match status" value="1"/>
</dbReference>
<protein>
    <submittedName>
        <fullName evidence="4">Undecaprenyl-diphosphatase</fullName>
    </submittedName>
</protein>
<dbReference type="PANTHER" id="PTHR42709">
    <property type="entry name" value="ALKALINE PHOSPHATASE LIKE PROTEIN"/>
    <property type="match status" value="1"/>
</dbReference>
<feature type="transmembrane region" description="Helical" evidence="2">
    <location>
        <begin position="338"/>
        <end position="356"/>
    </location>
</feature>
<sequence>MERFLQEFINMVNSFGILGLIVISFVESSFFPIPPDVILLPMMYLNKKMAFFYAFITALFSVLGGVFGYFLGSKFGDIFSKFFDNSKIKRVEVYFKKYGGWAVLIAGFTPIPYKIFTISAGIFKIPKRIFIIASFIGRFSRFILEAFLVIFLKDADKFIRNNFEYLTIGVTLIFIMFFYAYKTVIRYRHFEKFIIKIKNLNIWLKLKVIDRVGFYTLTMFILSIFILMLMFEFIEDHGFNLFLYYDLKIYEYFIFFRNPALNFVFKVITSIGNFESMLILTLVISIILMKQNKKDISIYFVINIFLVWIFNEFLKYLFKRPRPIMYRLIEAKGYSFPSGHAMVCLTFMLFICFILENEFNVKSRLIKSTLVILALLIGFSRVYLGVHYFSDVIAGWIVAIIYFISAVIVWKNLKGGVL</sequence>
<dbReference type="Proteomes" id="UP000242850">
    <property type="component" value="Unassembled WGS sequence"/>
</dbReference>
<dbReference type="SMART" id="SM00014">
    <property type="entry name" value="acidPPc"/>
    <property type="match status" value="1"/>
</dbReference>
<feature type="transmembrane region" description="Helical" evidence="2">
    <location>
        <begin position="51"/>
        <end position="71"/>
    </location>
</feature>
<dbReference type="RefSeq" id="WP_103896453.1">
    <property type="nucleotide sequence ID" value="NZ_FNUK01000020.1"/>
</dbReference>
<gene>
    <name evidence="4" type="ORF">SAMN05660865_01515</name>
</gene>
<organism evidence="4 5">
    <name type="scientific">Caloramator fervidus</name>
    <dbReference type="NCBI Taxonomy" id="29344"/>
    <lineage>
        <taxon>Bacteria</taxon>
        <taxon>Bacillati</taxon>
        <taxon>Bacillota</taxon>
        <taxon>Clostridia</taxon>
        <taxon>Eubacteriales</taxon>
        <taxon>Clostridiaceae</taxon>
        <taxon>Caloramator</taxon>
    </lineage>
</organism>
<evidence type="ECO:0000313" key="5">
    <source>
        <dbReference type="Proteomes" id="UP000242850"/>
    </source>
</evidence>
<dbReference type="AlphaFoldDB" id="A0A1H5WM38"/>
<dbReference type="InterPro" id="IPR051311">
    <property type="entry name" value="DedA_domain"/>
</dbReference>
<keyword evidence="2" id="KW-0472">Membrane</keyword>
<feature type="transmembrane region" description="Helical" evidence="2">
    <location>
        <begin position="212"/>
        <end position="234"/>
    </location>
</feature>
<reference evidence="5" key="1">
    <citation type="submission" date="2016-10" db="EMBL/GenBank/DDBJ databases">
        <authorList>
            <person name="Varghese N."/>
            <person name="Submissions S."/>
        </authorList>
    </citation>
    <scope>NUCLEOTIDE SEQUENCE [LARGE SCALE GENOMIC DNA]</scope>
    <source>
        <strain evidence="5">DSM 5463</strain>
    </source>
</reference>